<evidence type="ECO:0000259" key="3">
    <source>
        <dbReference type="PROSITE" id="PS50977"/>
    </source>
</evidence>
<feature type="DNA-binding region" description="H-T-H motif" evidence="2">
    <location>
        <begin position="31"/>
        <end position="50"/>
    </location>
</feature>
<evidence type="ECO:0000256" key="2">
    <source>
        <dbReference type="PROSITE-ProRule" id="PRU00335"/>
    </source>
</evidence>
<dbReference type="PROSITE" id="PS50977">
    <property type="entry name" value="HTH_TETR_2"/>
    <property type="match status" value="1"/>
</dbReference>
<dbReference type="PANTHER" id="PTHR43479">
    <property type="entry name" value="ACREF/ENVCD OPERON REPRESSOR-RELATED"/>
    <property type="match status" value="1"/>
</dbReference>
<dbReference type="EMBL" id="FNON01000006">
    <property type="protein sequence ID" value="SDY73362.1"/>
    <property type="molecule type" value="Genomic_DNA"/>
</dbReference>
<dbReference type="AlphaFoldDB" id="A0A1H3M9G8"/>
<reference evidence="4 5" key="1">
    <citation type="submission" date="2016-10" db="EMBL/GenBank/DDBJ databases">
        <authorList>
            <person name="de Groot N.N."/>
        </authorList>
    </citation>
    <scope>NUCLEOTIDE SEQUENCE [LARGE SCALE GENOMIC DNA]</scope>
    <source>
        <strain evidence="4 5">CPCC 202699</strain>
    </source>
</reference>
<evidence type="ECO:0000313" key="4">
    <source>
        <dbReference type="EMBL" id="SDY73362.1"/>
    </source>
</evidence>
<organism evidence="4 5">
    <name type="scientific">Amycolatopsis xylanica</name>
    <dbReference type="NCBI Taxonomy" id="589385"/>
    <lineage>
        <taxon>Bacteria</taxon>
        <taxon>Bacillati</taxon>
        <taxon>Actinomycetota</taxon>
        <taxon>Actinomycetes</taxon>
        <taxon>Pseudonocardiales</taxon>
        <taxon>Pseudonocardiaceae</taxon>
        <taxon>Amycolatopsis</taxon>
    </lineage>
</organism>
<dbReference type="SUPFAM" id="SSF46689">
    <property type="entry name" value="Homeodomain-like"/>
    <property type="match status" value="1"/>
</dbReference>
<dbReference type="OrthoDB" id="3237195at2"/>
<dbReference type="InterPro" id="IPR036271">
    <property type="entry name" value="Tet_transcr_reg_TetR-rel_C_sf"/>
</dbReference>
<proteinExistence type="predicted"/>
<dbReference type="Pfam" id="PF00440">
    <property type="entry name" value="TetR_N"/>
    <property type="match status" value="1"/>
</dbReference>
<dbReference type="InterPro" id="IPR009057">
    <property type="entry name" value="Homeodomain-like_sf"/>
</dbReference>
<feature type="domain" description="HTH tetR-type" evidence="3">
    <location>
        <begin position="8"/>
        <end position="68"/>
    </location>
</feature>
<dbReference type="PRINTS" id="PR00455">
    <property type="entry name" value="HTHTETR"/>
</dbReference>
<evidence type="ECO:0000256" key="1">
    <source>
        <dbReference type="ARBA" id="ARBA00023125"/>
    </source>
</evidence>
<dbReference type="SUPFAM" id="SSF48498">
    <property type="entry name" value="Tetracyclin repressor-like, C-terminal domain"/>
    <property type="match status" value="1"/>
</dbReference>
<evidence type="ECO:0000313" key="5">
    <source>
        <dbReference type="Proteomes" id="UP000199515"/>
    </source>
</evidence>
<keyword evidence="5" id="KW-1185">Reference proteome</keyword>
<dbReference type="InterPro" id="IPR050624">
    <property type="entry name" value="HTH-type_Tx_Regulator"/>
</dbReference>
<dbReference type="GO" id="GO:0003677">
    <property type="term" value="F:DNA binding"/>
    <property type="evidence" value="ECO:0007669"/>
    <property type="project" value="UniProtKB-UniRule"/>
</dbReference>
<dbReference type="Proteomes" id="UP000199515">
    <property type="component" value="Unassembled WGS sequence"/>
</dbReference>
<name>A0A1H3M9G8_9PSEU</name>
<dbReference type="InterPro" id="IPR001647">
    <property type="entry name" value="HTH_TetR"/>
</dbReference>
<sequence length="204" mass="22569">MNRKEKAAETELALKEAAKRVFATRGYLNTKITDITAEAGRAAGSFYNHFSGKEELLEALLTDMFTQGDEYVAGDDTHSPDFTDRAAIRWHVAQHWHFYREHRTELVALRQAALVNEDFARRLQRLVTEGSDHMRDHLAYIPQAGLTPAGPTDLLVSAIASLLDQFAYTWLAAGGDGSGRALDDDEAIDTLTNLLHRGLAGQAT</sequence>
<dbReference type="Gene3D" id="1.10.10.60">
    <property type="entry name" value="Homeodomain-like"/>
    <property type="match status" value="1"/>
</dbReference>
<accession>A0A1H3M9G8</accession>
<dbReference type="RefSeq" id="WP_091294132.1">
    <property type="nucleotide sequence ID" value="NZ_FNON01000006.1"/>
</dbReference>
<dbReference type="PANTHER" id="PTHR43479:SF11">
    <property type="entry name" value="ACREF_ENVCD OPERON REPRESSOR-RELATED"/>
    <property type="match status" value="1"/>
</dbReference>
<gene>
    <name evidence="4" type="ORF">SAMN05421504_106551</name>
</gene>
<protein>
    <submittedName>
        <fullName evidence="4">DNA-binding transcriptional regulator, AcrR family</fullName>
    </submittedName>
</protein>
<keyword evidence="1 2" id="KW-0238">DNA-binding</keyword>
<dbReference type="STRING" id="589385.SAMN05421504_106551"/>
<dbReference type="Gene3D" id="1.10.357.10">
    <property type="entry name" value="Tetracycline Repressor, domain 2"/>
    <property type="match status" value="1"/>
</dbReference>